<dbReference type="OrthoDB" id="9803828at2"/>
<comment type="similarity">
    <text evidence="1">Belongs to the 'GDXG' lipolytic enzyme family.</text>
</comment>
<evidence type="ECO:0000256" key="3">
    <source>
        <dbReference type="PROSITE-ProRule" id="PRU10038"/>
    </source>
</evidence>
<gene>
    <name evidence="5" type="ORF">BXY45_11092</name>
</gene>
<protein>
    <submittedName>
        <fullName evidence="5">Acetyl esterase/lipase</fullName>
    </submittedName>
</protein>
<dbReference type="PANTHER" id="PTHR48081:SF8">
    <property type="entry name" value="ALPHA_BETA HYDROLASE FOLD-3 DOMAIN-CONTAINING PROTEIN-RELATED"/>
    <property type="match status" value="1"/>
</dbReference>
<dbReference type="PROSITE" id="PS01174">
    <property type="entry name" value="LIPASE_GDXG_SER"/>
    <property type="match status" value="1"/>
</dbReference>
<dbReference type="PANTHER" id="PTHR48081">
    <property type="entry name" value="AB HYDROLASE SUPERFAMILY PROTEIN C4A8.06C"/>
    <property type="match status" value="1"/>
</dbReference>
<dbReference type="InterPro" id="IPR029058">
    <property type="entry name" value="AB_hydrolase_fold"/>
</dbReference>
<dbReference type="InterPro" id="IPR033140">
    <property type="entry name" value="Lipase_GDXG_put_SER_AS"/>
</dbReference>
<dbReference type="Pfam" id="PF07859">
    <property type="entry name" value="Abhydrolase_3"/>
    <property type="match status" value="1"/>
</dbReference>
<keyword evidence="6" id="KW-1185">Reference proteome</keyword>
<dbReference type="Proteomes" id="UP000245469">
    <property type="component" value="Unassembled WGS sequence"/>
</dbReference>
<feature type="active site" evidence="3">
    <location>
        <position position="158"/>
    </location>
</feature>
<reference evidence="5 6" key="1">
    <citation type="submission" date="2018-03" db="EMBL/GenBank/DDBJ databases">
        <title>Genomic Encyclopedia of Archaeal and Bacterial Type Strains, Phase II (KMG-II): from individual species to whole genera.</title>
        <authorList>
            <person name="Goeker M."/>
        </authorList>
    </citation>
    <scope>NUCLEOTIDE SEQUENCE [LARGE SCALE GENOMIC DNA]</scope>
    <source>
        <strain evidence="5 6">DSM 44889</strain>
    </source>
</reference>
<evidence type="ECO:0000313" key="6">
    <source>
        <dbReference type="Proteomes" id="UP000245469"/>
    </source>
</evidence>
<keyword evidence="2" id="KW-0378">Hydrolase</keyword>
<evidence type="ECO:0000259" key="4">
    <source>
        <dbReference type="Pfam" id="PF07859"/>
    </source>
</evidence>
<evidence type="ECO:0000256" key="1">
    <source>
        <dbReference type="ARBA" id="ARBA00010515"/>
    </source>
</evidence>
<organism evidence="5 6">
    <name type="scientific">Quadrisphaera granulorum</name>
    <dbReference type="NCBI Taxonomy" id="317664"/>
    <lineage>
        <taxon>Bacteria</taxon>
        <taxon>Bacillati</taxon>
        <taxon>Actinomycetota</taxon>
        <taxon>Actinomycetes</taxon>
        <taxon>Kineosporiales</taxon>
        <taxon>Kineosporiaceae</taxon>
        <taxon>Quadrisphaera</taxon>
    </lineage>
</organism>
<feature type="domain" description="Alpha/beta hydrolase fold-3" evidence="4">
    <location>
        <begin position="86"/>
        <end position="283"/>
    </location>
</feature>
<sequence>MSVSRSTWSRPSLLRWVAHVVLRRRGVKRTLMSVEATQADRLVNVAAGEAPPPRRVLRSVVTTRSSHEERDVVAVVPRKGPRTTTIVYFHGGAYINPMVTEQWDLVAALALQNHARVLVPAYRLAPQTTAETEVDWAVRFVRDAAQEAGGAVVVAGDSAGGGLAAAVALQLAGQGIVAHAVLFSPWLDVSTDNPGIPAVDRVDPSLAVPGLQWAGRAWAGNLPLDDPRVSPLHGDLAALPPTTVLIGTHDLFLADCRDFADRAEAAGADLRHAEFTGAFHVFAAVPFLPESKAALRIVRERLA</sequence>
<comment type="caution">
    <text evidence="5">The sequence shown here is derived from an EMBL/GenBank/DDBJ whole genome shotgun (WGS) entry which is preliminary data.</text>
</comment>
<proteinExistence type="inferred from homology"/>
<dbReference type="RefSeq" id="WP_109774127.1">
    <property type="nucleotide sequence ID" value="NZ_QGDQ01000010.1"/>
</dbReference>
<evidence type="ECO:0000256" key="2">
    <source>
        <dbReference type="ARBA" id="ARBA00022801"/>
    </source>
</evidence>
<dbReference type="InterPro" id="IPR050300">
    <property type="entry name" value="GDXG_lipolytic_enzyme"/>
</dbReference>
<dbReference type="SUPFAM" id="SSF53474">
    <property type="entry name" value="alpha/beta-Hydrolases"/>
    <property type="match status" value="1"/>
</dbReference>
<dbReference type="EMBL" id="QGDQ01000010">
    <property type="protein sequence ID" value="PWJ53849.1"/>
    <property type="molecule type" value="Genomic_DNA"/>
</dbReference>
<dbReference type="AlphaFoldDB" id="A0A316A8T4"/>
<dbReference type="InterPro" id="IPR013094">
    <property type="entry name" value="AB_hydrolase_3"/>
</dbReference>
<evidence type="ECO:0000313" key="5">
    <source>
        <dbReference type="EMBL" id="PWJ53849.1"/>
    </source>
</evidence>
<name>A0A316A8T4_9ACTN</name>
<dbReference type="Gene3D" id="3.40.50.1820">
    <property type="entry name" value="alpha/beta hydrolase"/>
    <property type="match status" value="1"/>
</dbReference>
<accession>A0A316A8T4</accession>
<dbReference type="GO" id="GO:0016787">
    <property type="term" value="F:hydrolase activity"/>
    <property type="evidence" value="ECO:0007669"/>
    <property type="project" value="UniProtKB-KW"/>
</dbReference>